<keyword evidence="2" id="KW-0378">Hydrolase</keyword>
<evidence type="ECO:0000313" key="3">
    <source>
        <dbReference type="Proteomes" id="UP000002035"/>
    </source>
</evidence>
<dbReference type="PANTHER" id="PTHR12121:SF36">
    <property type="entry name" value="ENDONUCLEASE_EXONUCLEASE_PHOSPHATASE DOMAIN-CONTAINING PROTEIN"/>
    <property type="match status" value="1"/>
</dbReference>
<dbReference type="CDD" id="cd09083">
    <property type="entry name" value="EEP-1"/>
    <property type="match status" value="1"/>
</dbReference>
<evidence type="ECO:0000259" key="1">
    <source>
        <dbReference type="Pfam" id="PF03372"/>
    </source>
</evidence>
<sequence>MTRAVVYLNESQGGKGGNLLFRILTHNIRYATTSPSAGEQPWSVRAPLIVNELDYHTRTSPESFVCLQEALHKQVQDVLSGLNSHVQDEWAYIGVGRDDGRQGGEYSPIFYRPGVWELMEKETVWLSETPTVPSRGWDAATIRIVNVGVFSHRASNQTVLAMNTHLDHKGTKARYESAKLILALIDKYLSSRSDIAGNFLAGDFNSEENQEAYKEFTKPGSPIVDAYKQVPKAKHYGNEASFTDFQDKTPGSRIDYVMLGPKRGSALPWAFNGYAVLPSKFDDGIFNSDHRAVVADVTLK</sequence>
<dbReference type="GO" id="GO:0000175">
    <property type="term" value="F:3'-5'-RNA exonuclease activity"/>
    <property type="evidence" value="ECO:0007669"/>
    <property type="project" value="TreeGrafter"/>
</dbReference>
<dbReference type="eggNOG" id="ENOG502S5BH">
    <property type="taxonomic scope" value="Eukaryota"/>
</dbReference>
<gene>
    <name evidence="2" type="ORF">MCYG_03887</name>
</gene>
<dbReference type="RefSeq" id="XP_002848381.1">
    <property type="nucleotide sequence ID" value="XM_002848335.1"/>
</dbReference>
<keyword evidence="3" id="KW-1185">Reference proteome</keyword>
<dbReference type="STRING" id="554155.C5FMG5"/>
<proteinExistence type="predicted"/>
<keyword evidence="2" id="KW-0255">Endonuclease</keyword>
<dbReference type="VEuPathDB" id="FungiDB:MCYG_03887"/>
<dbReference type="GO" id="GO:0004519">
    <property type="term" value="F:endonuclease activity"/>
    <property type="evidence" value="ECO:0007669"/>
    <property type="project" value="UniProtKB-KW"/>
</dbReference>
<protein>
    <submittedName>
        <fullName evidence="2">Endonuclease/exonuclease/phosphatase family protein</fullName>
    </submittedName>
</protein>
<dbReference type="Pfam" id="PF03372">
    <property type="entry name" value="Exo_endo_phos"/>
    <property type="match status" value="1"/>
</dbReference>
<dbReference type="GeneID" id="9229705"/>
<dbReference type="AlphaFoldDB" id="C5FMG5"/>
<dbReference type="PANTHER" id="PTHR12121">
    <property type="entry name" value="CARBON CATABOLITE REPRESSOR PROTEIN 4"/>
    <property type="match status" value="1"/>
</dbReference>
<dbReference type="HOGENOM" id="CLU_030508_0_0_1"/>
<reference evidence="3" key="1">
    <citation type="journal article" date="2012" name="MBio">
        <title>Comparative genome analysis of Trichophyton rubrum and related dermatophytes reveals candidate genes involved in infection.</title>
        <authorList>
            <person name="Martinez D.A."/>
            <person name="Oliver B.G."/>
            <person name="Graeser Y."/>
            <person name="Goldberg J.M."/>
            <person name="Li W."/>
            <person name="Martinez-Rossi N.M."/>
            <person name="Monod M."/>
            <person name="Shelest E."/>
            <person name="Barton R.C."/>
            <person name="Birch E."/>
            <person name="Brakhage A.A."/>
            <person name="Chen Z."/>
            <person name="Gurr S.J."/>
            <person name="Heiman D."/>
            <person name="Heitman J."/>
            <person name="Kosti I."/>
            <person name="Rossi A."/>
            <person name="Saif S."/>
            <person name="Samalova M."/>
            <person name="Saunders C.W."/>
            <person name="Shea T."/>
            <person name="Summerbell R.C."/>
            <person name="Xu J."/>
            <person name="Young S."/>
            <person name="Zeng Q."/>
            <person name="Birren B.W."/>
            <person name="Cuomo C.A."/>
            <person name="White T.C."/>
        </authorList>
    </citation>
    <scope>NUCLEOTIDE SEQUENCE [LARGE SCALE GENOMIC DNA]</scope>
    <source>
        <strain evidence="3">ATCC MYA-4605 / CBS 113480</strain>
    </source>
</reference>
<dbReference type="EMBL" id="DS995703">
    <property type="protein sequence ID" value="EEQ31068.1"/>
    <property type="molecule type" value="Genomic_DNA"/>
</dbReference>
<dbReference type="OrthoDB" id="276515at2759"/>
<dbReference type="Gene3D" id="3.60.10.10">
    <property type="entry name" value="Endonuclease/exonuclease/phosphatase"/>
    <property type="match status" value="1"/>
</dbReference>
<keyword evidence="2" id="KW-0269">Exonuclease</keyword>
<dbReference type="InterPro" id="IPR036691">
    <property type="entry name" value="Endo/exonu/phosph_ase_sf"/>
</dbReference>
<organism evidence="2 3">
    <name type="scientific">Arthroderma otae (strain ATCC MYA-4605 / CBS 113480)</name>
    <name type="common">Microsporum canis</name>
    <dbReference type="NCBI Taxonomy" id="554155"/>
    <lineage>
        <taxon>Eukaryota</taxon>
        <taxon>Fungi</taxon>
        <taxon>Dikarya</taxon>
        <taxon>Ascomycota</taxon>
        <taxon>Pezizomycotina</taxon>
        <taxon>Eurotiomycetes</taxon>
        <taxon>Eurotiomycetidae</taxon>
        <taxon>Onygenales</taxon>
        <taxon>Arthrodermataceae</taxon>
        <taxon>Microsporum</taxon>
    </lineage>
</organism>
<dbReference type="InterPro" id="IPR005135">
    <property type="entry name" value="Endo/exonuclease/phosphatase"/>
</dbReference>
<name>C5FMG5_ARTOC</name>
<accession>C5FMG5</accession>
<evidence type="ECO:0000313" key="2">
    <source>
        <dbReference type="EMBL" id="EEQ31068.1"/>
    </source>
</evidence>
<dbReference type="Proteomes" id="UP000002035">
    <property type="component" value="Unassembled WGS sequence"/>
</dbReference>
<dbReference type="OMA" id="FYRPAVW"/>
<dbReference type="InterPro" id="IPR050410">
    <property type="entry name" value="CCR4/nocturin_mRNA_transcr"/>
</dbReference>
<feature type="domain" description="Endonuclease/exonuclease/phosphatase" evidence="1">
    <location>
        <begin position="25"/>
        <end position="261"/>
    </location>
</feature>
<keyword evidence="2" id="KW-0540">Nuclease</keyword>
<dbReference type="SUPFAM" id="SSF56219">
    <property type="entry name" value="DNase I-like"/>
    <property type="match status" value="1"/>
</dbReference>